<evidence type="ECO:0000313" key="3">
    <source>
        <dbReference type="Proteomes" id="UP000527324"/>
    </source>
</evidence>
<comment type="caution">
    <text evidence="2">The sequence shown here is derived from an EMBL/GenBank/DDBJ whole genome shotgun (WGS) entry which is preliminary data.</text>
</comment>
<proteinExistence type="predicted"/>
<dbReference type="RefSeq" id="WP_183215050.1">
    <property type="nucleotide sequence ID" value="NZ_CAJFZW010000032.1"/>
</dbReference>
<protein>
    <submittedName>
        <fullName evidence="2">Uncharacterized protein (DUF1501 family)</fullName>
    </submittedName>
</protein>
<evidence type="ECO:0000313" key="2">
    <source>
        <dbReference type="EMBL" id="MBB5738873.1"/>
    </source>
</evidence>
<accession>A0A7W9C4Y8</accession>
<keyword evidence="3" id="KW-1185">Reference proteome</keyword>
<feature type="signal peptide" evidence="1">
    <location>
        <begin position="1"/>
        <end position="24"/>
    </location>
</feature>
<dbReference type="EMBL" id="JACHOQ010000001">
    <property type="protein sequence ID" value="MBB5738873.1"/>
    <property type="molecule type" value="Genomic_DNA"/>
</dbReference>
<gene>
    <name evidence="2" type="ORF">GGQ93_000564</name>
</gene>
<dbReference type="AlphaFoldDB" id="A0A7W9C4Y8"/>
<dbReference type="PANTHER" id="PTHR43737:SF1">
    <property type="entry name" value="DUF1501 DOMAIN-CONTAINING PROTEIN"/>
    <property type="match status" value="1"/>
</dbReference>
<dbReference type="InterPro" id="IPR006311">
    <property type="entry name" value="TAT_signal"/>
</dbReference>
<dbReference type="PROSITE" id="PS51318">
    <property type="entry name" value="TAT"/>
    <property type="match status" value="1"/>
</dbReference>
<dbReference type="InterPro" id="IPR010869">
    <property type="entry name" value="DUF1501"/>
</dbReference>
<keyword evidence="1" id="KW-0732">Signal</keyword>
<feature type="chain" id="PRO_5031284521" evidence="1">
    <location>
        <begin position="25"/>
        <end position="393"/>
    </location>
</feature>
<reference evidence="2 3" key="1">
    <citation type="submission" date="2020-08" db="EMBL/GenBank/DDBJ databases">
        <title>Genomic Encyclopedia of Type Strains, Phase IV (KMG-IV): sequencing the most valuable type-strain genomes for metagenomic binning, comparative biology and taxonomic classification.</title>
        <authorList>
            <person name="Goeker M."/>
        </authorList>
    </citation>
    <scope>NUCLEOTIDE SEQUENCE [LARGE SCALE GENOMIC DNA]</scope>
    <source>
        <strain evidence="2 3">DSM 4731</strain>
    </source>
</reference>
<dbReference type="PANTHER" id="PTHR43737">
    <property type="entry name" value="BLL7424 PROTEIN"/>
    <property type="match status" value="1"/>
</dbReference>
<name>A0A7W9C4Y8_9CAUL</name>
<dbReference type="Proteomes" id="UP000527324">
    <property type="component" value="Unassembled WGS sequence"/>
</dbReference>
<dbReference type="Pfam" id="PF07394">
    <property type="entry name" value="DUF1501"/>
    <property type="match status" value="1"/>
</dbReference>
<sequence length="393" mass="40795">MTLSPLHRRAFLAGSAAGLSLAFAGRTAAQARTPENKLIVIIARGAMDGLSVTVPYADPNYAALRGGLAVALPGSADGALALSDGFGLHPALSTLHALHGRGQMRFAPAVALPVRVRSHFDAQDVLENGGEALRRQDDGWLNRAIVAAGGQRLKGLSIGAQTPLILRGDAPVSGWAPGGRVREDDRIAGLLQDLYVEDPLLGQSLARGLATEERAALDGDGGRVGRNDAQALGQAVARLMTGTEGANVVALSLDGWDTHAGQKAQLQTRLTGLDRLIAGLETGLGDDWRRTVVVVATEFGRTARANGTGGTDHGTASSLILAGGAVRAGGLIGDWPGLADNRLFEGRDLAPTLDVRAVFKGVLRDHLGLDRAQLDTRVFPDSAAEAQTIDGLV</sequence>
<evidence type="ECO:0000256" key="1">
    <source>
        <dbReference type="SAM" id="SignalP"/>
    </source>
</evidence>
<organism evidence="2 3">
    <name type="scientific">Brevundimonas aurantiaca</name>
    <dbReference type="NCBI Taxonomy" id="74316"/>
    <lineage>
        <taxon>Bacteria</taxon>
        <taxon>Pseudomonadati</taxon>
        <taxon>Pseudomonadota</taxon>
        <taxon>Alphaproteobacteria</taxon>
        <taxon>Caulobacterales</taxon>
        <taxon>Caulobacteraceae</taxon>
        <taxon>Brevundimonas</taxon>
    </lineage>
</organism>